<dbReference type="AlphaFoldDB" id="A0A1M5U9B4"/>
<evidence type="ECO:0000313" key="3">
    <source>
        <dbReference type="Proteomes" id="UP000184389"/>
    </source>
</evidence>
<protein>
    <recommendedName>
        <fullName evidence="1">DUF7768 domain-containing protein</fullName>
    </recommendedName>
</protein>
<dbReference type="OrthoDB" id="9807423at2"/>
<dbReference type="EMBL" id="FQXR01000003">
    <property type="protein sequence ID" value="SHH59645.1"/>
    <property type="molecule type" value="Genomic_DNA"/>
</dbReference>
<dbReference type="InterPro" id="IPR056670">
    <property type="entry name" value="DUF7768"/>
</dbReference>
<dbReference type="Pfam" id="PF24963">
    <property type="entry name" value="DUF7768"/>
    <property type="match status" value="1"/>
</dbReference>
<name>A0A1M5U9B4_9FIRM</name>
<proteinExistence type="predicted"/>
<organism evidence="2 3">
    <name type="scientific">Sporanaerobacter acetigenes DSM 13106</name>
    <dbReference type="NCBI Taxonomy" id="1123281"/>
    <lineage>
        <taxon>Bacteria</taxon>
        <taxon>Bacillati</taxon>
        <taxon>Bacillota</taxon>
        <taxon>Tissierellia</taxon>
        <taxon>Tissierellales</taxon>
        <taxon>Sporanaerobacteraceae</taxon>
        <taxon>Sporanaerobacter</taxon>
    </lineage>
</organism>
<reference evidence="2 3" key="1">
    <citation type="submission" date="2016-11" db="EMBL/GenBank/DDBJ databases">
        <authorList>
            <person name="Jaros S."/>
            <person name="Januszkiewicz K."/>
            <person name="Wedrychowicz H."/>
        </authorList>
    </citation>
    <scope>NUCLEOTIDE SEQUENCE [LARGE SCALE GENOMIC DNA]</scope>
    <source>
        <strain evidence="2 3">DSM 13106</strain>
    </source>
</reference>
<accession>A0A1M5U9B4</accession>
<feature type="domain" description="DUF7768" evidence="1">
    <location>
        <begin position="2"/>
        <end position="97"/>
    </location>
</feature>
<dbReference type="STRING" id="1123281.SAMN02745180_00569"/>
<evidence type="ECO:0000313" key="2">
    <source>
        <dbReference type="EMBL" id="SHH59645.1"/>
    </source>
</evidence>
<keyword evidence="3" id="KW-1185">Reference proteome</keyword>
<gene>
    <name evidence="2" type="ORF">SAMN02745180_00569</name>
</gene>
<sequence>MKLIYVSFPLSDNSKYNKENVDKYCKYALEQRCLPVTPIAIIEQLERVSDGKDQIFNKRLELIKRCDELWFFEKEYTSNMINEIQVAKSLNIAVRYIDFEGKSDKSNVLENYQSKYEKAKRVYNYQKYLKGVNDLLYSGDLYKIDYSFKSYLEGRIEDDDILSETQKKYLSNKLHSYPFTFDYLDKGYRYIWNLNNDIRNDTLYVRTMYFIKFLEWGDKKVSLMKKMFNFIRNDKAISEHRKRKIVEDLYYEIVKQSELEKHPKNFMLKEIYKYEDIHDLLEAFLED</sequence>
<evidence type="ECO:0000259" key="1">
    <source>
        <dbReference type="Pfam" id="PF24963"/>
    </source>
</evidence>
<dbReference type="Proteomes" id="UP000184389">
    <property type="component" value="Unassembled WGS sequence"/>
</dbReference>
<dbReference type="RefSeq" id="WP_072743154.1">
    <property type="nucleotide sequence ID" value="NZ_FQXR01000003.1"/>
</dbReference>